<dbReference type="InterPro" id="IPR036291">
    <property type="entry name" value="NAD(P)-bd_dom_sf"/>
</dbReference>
<dbReference type="AlphaFoldDB" id="A0AAW2ZA95"/>
<feature type="domain" description="GFO/IDH/MocA-like oxidoreductase" evidence="3">
    <location>
        <begin position="158"/>
        <end position="245"/>
    </location>
</feature>
<evidence type="ECO:0000313" key="4">
    <source>
        <dbReference type="EMBL" id="KAL0485616.1"/>
    </source>
</evidence>
<dbReference type="SUPFAM" id="SSF51735">
    <property type="entry name" value="NAD(P)-binding Rossmann-fold domains"/>
    <property type="match status" value="1"/>
</dbReference>
<dbReference type="SUPFAM" id="SSF55347">
    <property type="entry name" value="Glyceraldehyde-3-phosphate dehydrogenase-like, C-terminal domain"/>
    <property type="match status" value="1"/>
</dbReference>
<feature type="domain" description="Gfo/Idh/MocA-like oxidoreductase N-terminal" evidence="2">
    <location>
        <begin position="11"/>
        <end position="124"/>
    </location>
</feature>
<evidence type="ECO:0000259" key="2">
    <source>
        <dbReference type="Pfam" id="PF01408"/>
    </source>
</evidence>
<protein>
    <submittedName>
        <fullName evidence="4">Oxidoreductase</fullName>
    </submittedName>
</protein>
<proteinExistence type="inferred from homology"/>
<comment type="caution">
    <text evidence="4">The sequence shown here is derived from an EMBL/GenBank/DDBJ whole genome shotgun (WGS) entry which is preliminary data.</text>
</comment>
<dbReference type="InterPro" id="IPR000683">
    <property type="entry name" value="Gfo/Idh/MocA-like_OxRdtase_N"/>
</dbReference>
<name>A0AAW2ZA95_9EUKA</name>
<dbReference type="PANTHER" id="PTHR46368">
    <property type="match status" value="1"/>
</dbReference>
<keyword evidence="5" id="KW-1185">Reference proteome</keyword>
<dbReference type="Proteomes" id="UP001431209">
    <property type="component" value="Unassembled WGS sequence"/>
</dbReference>
<evidence type="ECO:0000256" key="1">
    <source>
        <dbReference type="ARBA" id="ARBA00010928"/>
    </source>
</evidence>
<evidence type="ECO:0000313" key="5">
    <source>
        <dbReference type="Proteomes" id="UP001431209"/>
    </source>
</evidence>
<accession>A0AAW2ZA95</accession>
<evidence type="ECO:0000259" key="3">
    <source>
        <dbReference type="Pfam" id="PF22725"/>
    </source>
</evidence>
<organism evidence="4 5">
    <name type="scientific">Acrasis kona</name>
    <dbReference type="NCBI Taxonomy" id="1008807"/>
    <lineage>
        <taxon>Eukaryota</taxon>
        <taxon>Discoba</taxon>
        <taxon>Heterolobosea</taxon>
        <taxon>Tetramitia</taxon>
        <taxon>Eutetramitia</taxon>
        <taxon>Acrasidae</taxon>
        <taxon>Acrasis</taxon>
    </lineage>
</organism>
<reference evidence="4 5" key="1">
    <citation type="submission" date="2024-03" db="EMBL/GenBank/DDBJ databases">
        <title>The Acrasis kona genome and developmental transcriptomes reveal deep origins of eukaryotic multicellular pathways.</title>
        <authorList>
            <person name="Sheikh S."/>
            <person name="Fu C.-J."/>
            <person name="Brown M.W."/>
            <person name="Baldauf S.L."/>
        </authorList>
    </citation>
    <scope>NUCLEOTIDE SEQUENCE [LARGE SCALE GENOMIC DNA]</scope>
    <source>
        <strain evidence="4 5">ATCC MYA-3509</strain>
    </source>
</reference>
<dbReference type="GO" id="GO:0000166">
    <property type="term" value="F:nucleotide binding"/>
    <property type="evidence" value="ECO:0007669"/>
    <property type="project" value="InterPro"/>
</dbReference>
<sequence length="360" mass="40594">MDTNPLQQLRFGILSAADIAVAVTEAIHESPLATVVAVAARDIKKAEKFAKDNNIPRSYGSYQELIDDKEVDAVYLPIPTSLRTDWAIKAARAGKHILVEKPLASAKEVRDMRKACRENNVLYMDNTMWVHHKRAIQIKSKYLSSESFKLRKVLSSLTFNGMSKYPDKEIRFNPELEPFGALGDLGWYNIRKSLWAFDYELPVSVIATASIDKQTGAIMDVDAILQFSNDRSAVFTNSMRESNRQWVDLISEEQCIHVDRFVGPAKRNGRNECSYTVENKGDADTLETIDVEECKQETEVINDFSKEAREPLGESALRWGDESEKTMIVLDAVYESIKSRGEKVFIRGDGGDQNLLMVGQ</sequence>
<gene>
    <name evidence="4" type="ORF">AKO1_011895</name>
</gene>
<comment type="similarity">
    <text evidence="1">Belongs to the Gfo/Idh/MocA family.</text>
</comment>
<dbReference type="Pfam" id="PF22725">
    <property type="entry name" value="GFO_IDH_MocA_C3"/>
    <property type="match status" value="1"/>
</dbReference>
<dbReference type="Pfam" id="PF01408">
    <property type="entry name" value="GFO_IDH_MocA"/>
    <property type="match status" value="1"/>
</dbReference>
<dbReference type="PANTHER" id="PTHR46368:SF4">
    <property type="entry name" value="OS10G0403700 PROTEIN"/>
    <property type="match status" value="1"/>
</dbReference>
<dbReference type="Gene3D" id="3.30.360.10">
    <property type="entry name" value="Dihydrodipicolinate Reductase, domain 2"/>
    <property type="match status" value="1"/>
</dbReference>
<dbReference type="EMBL" id="JAOPGA020001155">
    <property type="protein sequence ID" value="KAL0485616.1"/>
    <property type="molecule type" value="Genomic_DNA"/>
</dbReference>
<dbReference type="InterPro" id="IPR055170">
    <property type="entry name" value="GFO_IDH_MocA-like_dom"/>
</dbReference>
<dbReference type="Gene3D" id="3.40.50.720">
    <property type="entry name" value="NAD(P)-binding Rossmann-like Domain"/>
    <property type="match status" value="1"/>
</dbReference>